<keyword evidence="1" id="KW-0812">Transmembrane</keyword>
<accession>A0A9P5X9N8</accession>
<name>A0A9P5X9N8_9AGAR</name>
<dbReference type="AlphaFoldDB" id="A0A9P5X9N8"/>
<dbReference type="EMBL" id="MU151308">
    <property type="protein sequence ID" value="KAF9445336.1"/>
    <property type="molecule type" value="Genomic_DNA"/>
</dbReference>
<feature type="transmembrane region" description="Helical" evidence="1">
    <location>
        <begin position="73"/>
        <end position="94"/>
    </location>
</feature>
<reference evidence="2" key="1">
    <citation type="submission" date="2020-11" db="EMBL/GenBank/DDBJ databases">
        <authorList>
            <consortium name="DOE Joint Genome Institute"/>
            <person name="Ahrendt S."/>
            <person name="Riley R."/>
            <person name="Andreopoulos W."/>
            <person name="Labutti K."/>
            <person name="Pangilinan J."/>
            <person name="Ruiz-Duenas F.J."/>
            <person name="Barrasa J.M."/>
            <person name="Sanchez-Garcia M."/>
            <person name="Camarero S."/>
            <person name="Miyauchi S."/>
            <person name="Serrano A."/>
            <person name="Linde D."/>
            <person name="Babiker R."/>
            <person name="Drula E."/>
            <person name="Ayuso-Fernandez I."/>
            <person name="Pacheco R."/>
            <person name="Padilla G."/>
            <person name="Ferreira P."/>
            <person name="Barriuso J."/>
            <person name="Kellner H."/>
            <person name="Castanera R."/>
            <person name="Alfaro M."/>
            <person name="Ramirez L."/>
            <person name="Pisabarro A.G."/>
            <person name="Kuo A."/>
            <person name="Tritt A."/>
            <person name="Lipzen A."/>
            <person name="He G."/>
            <person name="Yan M."/>
            <person name="Ng V."/>
            <person name="Cullen D."/>
            <person name="Martin F."/>
            <person name="Rosso M.-N."/>
            <person name="Henrissat B."/>
            <person name="Hibbett D."/>
            <person name="Martinez A.T."/>
            <person name="Grigoriev I.V."/>
        </authorList>
    </citation>
    <scope>NUCLEOTIDE SEQUENCE</scope>
    <source>
        <strain evidence="2">MF-IS2</strain>
    </source>
</reference>
<sequence>MLRDNGQGLSSLSVTVSVNIAGEPGTGNHNIVRLRVKHYICAWGHSRGPLCSCGSGIVNEQALNTTLALVRSLFLSVLGAYAGLLGTINMRITFFPDML</sequence>
<keyword evidence="1" id="KW-1133">Transmembrane helix</keyword>
<dbReference type="Proteomes" id="UP000807342">
    <property type="component" value="Unassembled WGS sequence"/>
</dbReference>
<keyword evidence="3" id="KW-1185">Reference proteome</keyword>
<protein>
    <submittedName>
        <fullName evidence="2">Uncharacterized protein</fullName>
    </submittedName>
</protein>
<comment type="caution">
    <text evidence="2">The sequence shown here is derived from an EMBL/GenBank/DDBJ whole genome shotgun (WGS) entry which is preliminary data.</text>
</comment>
<gene>
    <name evidence="2" type="ORF">P691DRAFT_273818</name>
</gene>
<evidence type="ECO:0000313" key="3">
    <source>
        <dbReference type="Proteomes" id="UP000807342"/>
    </source>
</evidence>
<evidence type="ECO:0000313" key="2">
    <source>
        <dbReference type="EMBL" id="KAF9445336.1"/>
    </source>
</evidence>
<proteinExistence type="predicted"/>
<evidence type="ECO:0000256" key="1">
    <source>
        <dbReference type="SAM" id="Phobius"/>
    </source>
</evidence>
<keyword evidence="1" id="KW-0472">Membrane</keyword>
<organism evidence="2 3">
    <name type="scientific">Macrolepiota fuliginosa MF-IS2</name>
    <dbReference type="NCBI Taxonomy" id="1400762"/>
    <lineage>
        <taxon>Eukaryota</taxon>
        <taxon>Fungi</taxon>
        <taxon>Dikarya</taxon>
        <taxon>Basidiomycota</taxon>
        <taxon>Agaricomycotina</taxon>
        <taxon>Agaricomycetes</taxon>
        <taxon>Agaricomycetidae</taxon>
        <taxon>Agaricales</taxon>
        <taxon>Agaricineae</taxon>
        <taxon>Agaricaceae</taxon>
        <taxon>Macrolepiota</taxon>
    </lineage>
</organism>